<dbReference type="Proteomes" id="UP000068210">
    <property type="component" value="Chromosome"/>
</dbReference>
<dbReference type="RefSeq" id="WP_039805736.1">
    <property type="nucleotide sequence ID" value="NZ_CP010415.1"/>
</dbReference>
<evidence type="ECO:0000313" key="4">
    <source>
        <dbReference type="Proteomes" id="UP000068210"/>
    </source>
</evidence>
<protein>
    <recommendedName>
        <fullName evidence="2">DUF4142 domain-containing protein</fullName>
    </recommendedName>
</protein>
<feature type="domain" description="DUF4142" evidence="2">
    <location>
        <begin position="28"/>
        <end position="162"/>
    </location>
</feature>
<sequence>MMRIYKAFFATLLLAVFGSLYAADSMDADDFVDEASAKGIAEIESGKLALEKSTSPDIKAFAQQMIDEHTAANRQLAQIATTKQLEVATEAELMSKAKKWILQLRDGESFDEAYANNQVASHENTVELYRKAAQQVEDADLKAFASKSLPTLEQHWEKAKQLAATHKKHD</sequence>
<dbReference type="EMBL" id="CP010415">
    <property type="protein sequence ID" value="AJE22517.1"/>
    <property type="molecule type" value="Genomic_DNA"/>
</dbReference>
<dbReference type="Gene3D" id="1.20.1260.10">
    <property type="match status" value="1"/>
</dbReference>
<dbReference type="STRING" id="1328314.Achr_31080"/>
<feature type="signal peptide" evidence="1">
    <location>
        <begin position="1"/>
        <end position="22"/>
    </location>
</feature>
<organism evidence="3 4">
    <name type="scientific">Azotobacter chroococcum NCIMB 8003</name>
    <dbReference type="NCBI Taxonomy" id="1328314"/>
    <lineage>
        <taxon>Bacteria</taxon>
        <taxon>Pseudomonadati</taxon>
        <taxon>Pseudomonadota</taxon>
        <taxon>Gammaproteobacteria</taxon>
        <taxon>Pseudomonadales</taxon>
        <taxon>Pseudomonadaceae</taxon>
        <taxon>Azotobacter</taxon>
    </lineage>
</organism>
<dbReference type="KEGG" id="acx:Achr_31080"/>
<name>A0A0C4WV53_9GAMM</name>
<evidence type="ECO:0000256" key="1">
    <source>
        <dbReference type="SAM" id="SignalP"/>
    </source>
</evidence>
<dbReference type="PANTHER" id="PTHR38593:SF1">
    <property type="entry name" value="BLR2558 PROTEIN"/>
    <property type="match status" value="1"/>
</dbReference>
<dbReference type="PANTHER" id="PTHR38593">
    <property type="entry name" value="BLR2558 PROTEIN"/>
    <property type="match status" value="1"/>
</dbReference>
<keyword evidence="4" id="KW-1185">Reference proteome</keyword>
<evidence type="ECO:0000259" key="2">
    <source>
        <dbReference type="Pfam" id="PF13628"/>
    </source>
</evidence>
<keyword evidence="1" id="KW-0732">Signal</keyword>
<dbReference type="InterPro" id="IPR025419">
    <property type="entry name" value="DUF4142"/>
</dbReference>
<dbReference type="InterPro" id="IPR012347">
    <property type="entry name" value="Ferritin-like"/>
</dbReference>
<dbReference type="AlphaFoldDB" id="A0A0C4WV53"/>
<gene>
    <name evidence="3" type="ORF">Achr_31080</name>
</gene>
<proteinExistence type="predicted"/>
<dbReference type="HOGENOM" id="CLU_079636_6_1_6"/>
<evidence type="ECO:0000313" key="3">
    <source>
        <dbReference type="EMBL" id="AJE22517.1"/>
    </source>
</evidence>
<feature type="chain" id="PRO_5002181299" description="DUF4142 domain-containing protein" evidence="1">
    <location>
        <begin position="23"/>
        <end position="170"/>
    </location>
</feature>
<accession>A0A0C4WV53</accession>
<reference evidence="3 4" key="1">
    <citation type="journal article" date="2015" name="PLoS ONE">
        <title>Azotobacter Genomes: The Genome of Azotobacter chroococcum NCIMB 8003 (ATCC 4412).</title>
        <authorList>
            <person name="Robson R.L."/>
            <person name="Jones R."/>
            <person name="Robson R.M."/>
            <person name="Schwartz A."/>
            <person name="Richardson T.H."/>
        </authorList>
    </citation>
    <scope>NUCLEOTIDE SEQUENCE [LARGE SCALE GENOMIC DNA]</scope>
    <source>
        <strain evidence="3 4">NCIMB 8003</strain>
    </source>
</reference>
<dbReference type="Pfam" id="PF13628">
    <property type="entry name" value="DUF4142"/>
    <property type="match status" value="1"/>
</dbReference>